<dbReference type="InterPro" id="IPR000073">
    <property type="entry name" value="AB_hydrolase_1"/>
</dbReference>
<dbReference type="Gene3D" id="3.40.50.1820">
    <property type="entry name" value="alpha/beta hydrolase"/>
    <property type="match status" value="1"/>
</dbReference>
<comment type="caution">
    <text evidence="2">The sequence shown here is derived from an EMBL/GenBank/DDBJ whole genome shotgun (WGS) entry which is preliminary data.</text>
</comment>
<evidence type="ECO:0000313" key="3">
    <source>
        <dbReference type="Proteomes" id="UP001210720"/>
    </source>
</evidence>
<dbReference type="InterPro" id="IPR016986">
    <property type="entry name" value="UCP031982_abhydr"/>
</dbReference>
<name>A0ABT4XP76_9RHOB</name>
<protein>
    <recommendedName>
        <fullName evidence="1">AB hydrolase-1 domain-containing protein</fullName>
    </recommendedName>
</protein>
<dbReference type="InterPro" id="IPR029058">
    <property type="entry name" value="AB_hydrolase_fold"/>
</dbReference>
<proteinExistence type="predicted"/>
<gene>
    <name evidence="2" type="ORF">PFY00_03210</name>
</gene>
<dbReference type="SUPFAM" id="SSF53474">
    <property type="entry name" value="alpha/beta-Hydrolases"/>
    <property type="match status" value="1"/>
</dbReference>
<keyword evidence="3" id="KW-1185">Reference proteome</keyword>
<organism evidence="2 3">
    <name type="scientific">Thalassococcus lentus</name>
    <dbReference type="NCBI Taxonomy" id="1210524"/>
    <lineage>
        <taxon>Bacteria</taxon>
        <taxon>Pseudomonadati</taxon>
        <taxon>Pseudomonadota</taxon>
        <taxon>Alphaproteobacteria</taxon>
        <taxon>Rhodobacterales</taxon>
        <taxon>Roseobacteraceae</taxon>
        <taxon>Thalassococcus</taxon>
    </lineage>
</organism>
<reference evidence="2 3" key="1">
    <citation type="submission" date="2023-01" db="EMBL/GenBank/DDBJ databases">
        <title>Thalassococcus onchidii sp. nov., isolated from a marine invertebrate from the South China Sea.</title>
        <authorList>
            <person name="Xu S."/>
            <person name="Liu Z."/>
            <person name="Xu Y."/>
        </authorList>
    </citation>
    <scope>NUCLEOTIDE SEQUENCE [LARGE SCALE GENOMIC DNA]</scope>
    <source>
        <strain evidence="2 3">KCTC 32084</strain>
    </source>
</reference>
<dbReference type="RefSeq" id="WP_271431060.1">
    <property type="nucleotide sequence ID" value="NZ_JAQIOY010000001.1"/>
</dbReference>
<accession>A0ABT4XP76</accession>
<dbReference type="EMBL" id="JAQIOY010000001">
    <property type="protein sequence ID" value="MDA7423722.1"/>
    <property type="molecule type" value="Genomic_DNA"/>
</dbReference>
<evidence type="ECO:0000313" key="2">
    <source>
        <dbReference type="EMBL" id="MDA7423722.1"/>
    </source>
</evidence>
<feature type="domain" description="AB hydrolase-1" evidence="1">
    <location>
        <begin position="71"/>
        <end position="298"/>
    </location>
</feature>
<evidence type="ECO:0000259" key="1">
    <source>
        <dbReference type="Pfam" id="PF12697"/>
    </source>
</evidence>
<dbReference type="Proteomes" id="UP001210720">
    <property type="component" value="Unassembled WGS sequence"/>
</dbReference>
<dbReference type="Pfam" id="PF12697">
    <property type="entry name" value="Abhydrolase_6"/>
    <property type="match status" value="1"/>
</dbReference>
<dbReference type="PIRSF" id="PIRSF031982">
    <property type="entry name" value="UCP031982_abhydr"/>
    <property type="match status" value="1"/>
</dbReference>
<sequence length="334" mass="36955">MNVYNCGFRSGVIEDSARRNWQDTGPRPIHWATWYPTEDVKTASSPVYPFFETGAVVANARPVRTRASPIVLLSHGTGGTAQSLGWIARGLVKKGFVVLAANHHGNTGLEPYCAEGFLCWWERAQDLNLLLSRTPDVGLPDAAIDKNKVSAVGFSLGGYTVLALAGARTSLQAFDQWRRKNNIKQDGPREFPNAASEIPTLLKNSHVFRQSWERHGDDFSNPLVKSIVAIAPAPTVRGFTEASVQMIRRPVTLIGVEADAEAPFNQCVQWLARYNSRFKAINMGKDVGHYTFLDMPADRSLLRRDPLFTEFPGVARETVHAECLKAIHSALITR</sequence>